<dbReference type="EMBL" id="JADCKA010000001">
    <property type="protein sequence ID" value="MBE5034879.1"/>
    <property type="molecule type" value="Genomic_DNA"/>
</dbReference>
<keyword evidence="2" id="KW-0812">Transmembrane</keyword>
<reference evidence="4 5" key="1">
    <citation type="submission" date="2020-10" db="EMBL/GenBank/DDBJ databases">
        <title>ChiBAC.</title>
        <authorList>
            <person name="Zenner C."/>
            <person name="Hitch T.C.A."/>
            <person name="Clavel T."/>
        </authorList>
    </citation>
    <scope>NUCLEOTIDE SEQUENCE [LARGE SCALE GENOMIC DNA]</scope>
    <source>
        <strain evidence="4 5">DSM 108706</strain>
    </source>
</reference>
<feature type="signal peptide" evidence="3">
    <location>
        <begin position="1"/>
        <end position="32"/>
    </location>
</feature>
<gene>
    <name evidence="4" type="ORF">INF20_01060</name>
</gene>
<feature type="transmembrane region" description="Helical" evidence="2">
    <location>
        <begin position="492"/>
        <end position="511"/>
    </location>
</feature>
<dbReference type="RefSeq" id="WP_226384542.1">
    <property type="nucleotide sequence ID" value="NZ_JADCKA010000001.1"/>
</dbReference>
<evidence type="ECO:0000313" key="4">
    <source>
        <dbReference type="EMBL" id="MBE5034879.1"/>
    </source>
</evidence>
<evidence type="ECO:0000256" key="3">
    <source>
        <dbReference type="SAM" id="SignalP"/>
    </source>
</evidence>
<dbReference type="NCBIfam" id="TIGR01167">
    <property type="entry name" value="LPXTG_anchor"/>
    <property type="match status" value="1"/>
</dbReference>
<feature type="region of interest" description="Disordered" evidence="1">
    <location>
        <begin position="437"/>
        <end position="489"/>
    </location>
</feature>
<evidence type="ECO:0000256" key="1">
    <source>
        <dbReference type="SAM" id="MobiDB-lite"/>
    </source>
</evidence>
<keyword evidence="2" id="KW-1133">Transmembrane helix</keyword>
<accession>A0ABR9QVG5</accession>
<evidence type="ECO:0000313" key="5">
    <source>
        <dbReference type="Proteomes" id="UP001516588"/>
    </source>
</evidence>
<feature type="chain" id="PRO_5045636775" evidence="3">
    <location>
        <begin position="33"/>
        <end position="516"/>
    </location>
</feature>
<feature type="compositionally biased region" description="Basic and acidic residues" evidence="1">
    <location>
        <begin position="471"/>
        <end position="488"/>
    </location>
</feature>
<protein>
    <submittedName>
        <fullName evidence="4">LPXTG cell wall anchor domain-containing protein</fullName>
    </submittedName>
</protein>
<evidence type="ECO:0000256" key="2">
    <source>
        <dbReference type="SAM" id="Phobius"/>
    </source>
</evidence>
<keyword evidence="2" id="KW-0472">Membrane</keyword>
<organism evidence="4 5">
    <name type="scientific">Gallibacter intestinalis</name>
    <dbReference type="NCBI Taxonomy" id="2779356"/>
    <lineage>
        <taxon>Bacteria</taxon>
        <taxon>Bacillati</taxon>
        <taxon>Bacillota</taxon>
        <taxon>Clostridia</taxon>
        <taxon>Eubacteriales</taxon>
        <taxon>Eubacteriaceae</taxon>
        <taxon>Gallibacter</taxon>
    </lineage>
</organism>
<dbReference type="Proteomes" id="UP001516588">
    <property type="component" value="Unassembled WGS sequence"/>
</dbReference>
<feature type="compositionally biased region" description="Polar residues" evidence="1">
    <location>
        <begin position="460"/>
        <end position="470"/>
    </location>
</feature>
<proteinExistence type="predicted"/>
<keyword evidence="5" id="KW-1185">Reference proteome</keyword>
<name>A0ABR9QVG5_9FIRM</name>
<comment type="caution">
    <text evidence="4">The sequence shown here is derived from an EMBL/GenBank/DDBJ whole genome shotgun (WGS) entry which is preliminary data.</text>
</comment>
<keyword evidence="3" id="KW-0732">Signal</keyword>
<sequence>MNNKSQSYSKRIMLIFLAFAMIMAFMPSMAFAENSVSGTMSSSQFLAAKDENNTITLEGDVTLSDNLVISDGSTLIINLNGNTLSAKNTVIKITHGNVELTGEGEVKENSPYYAPVFLEGSANPNDENYTTVTVGKDVTLTGWSGLFIDYIVDNGSNVGYGIVANVYGTLNSVRDTSGAGGHALYVNGTLVATEGNIPKITLDGARLNTEAGNGIYLAGFADTRIINSTITSNAEGNTGIEIRAGKLYIENSIVAGGTGEFTVQPNGNGSTTSNVALAVVQHTTKLPLEITVANGTFTGGAALFEENAQKNDAAAIDKIKVDVQDGDFEGIVYSQNKEKFISGGSFSEKVNEEYLDASVDTKATYTAVDGSIRYIIGERTLKNTLNNMSEGDKIVFEKVAAGSEYIVPEGVEVTNSTGADMTINNVTVADGVTAVVKEPEPTDPSEPVNPENPQDKPSTDKPTTGDQEQTTGDKADADKESDSPKTGDDTMVLGYVIMMLAALGIGGTLVVNRKKN</sequence>